<proteinExistence type="predicted"/>
<name>A0ABX5T6G4_9ENTR</name>
<dbReference type="RefSeq" id="WP_135323839.1">
    <property type="nucleotide sequence ID" value="NZ_CP038469.1"/>
</dbReference>
<protein>
    <recommendedName>
        <fullName evidence="3">FidL-like membrane protein</fullName>
    </recommendedName>
</protein>
<gene>
    <name evidence="1" type="ORF">E4Z61_17405</name>
</gene>
<evidence type="ECO:0008006" key="3">
    <source>
        <dbReference type="Google" id="ProtNLM"/>
    </source>
</evidence>
<dbReference type="Proteomes" id="UP000296284">
    <property type="component" value="Chromosome"/>
</dbReference>
<evidence type="ECO:0000313" key="1">
    <source>
        <dbReference type="EMBL" id="QBX82030.1"/>
    </source>
</evidence>
<reference evidence="1 2" key="1">
    <citation type="submission" date="2019-03" db="EMBL/GenBank/DDBJ databases">
        <title>Complete genome sequence of Citrobacter sp. SNU WT2 isolated from diseased rainbow trout.</title>
        <authorList>
            <person name="Oh W.T."/>
            <person name="Park S.C."/>
        </authorList>
    </citation>
    <scope>NUCLEOTIDE SEQUENCE [LARGE SCALE GENOMIC DNA]</scope>
    <source>
        <strain evidence="1 2">SNU WT2</strain>
    </source>
</reference>
<keyword evidence="2" id="KW-1185">Reference proteome</keyword>
<dbReference type="EMBL" id="CP038469">
    <property type="protein sequence ID" value="QBX82030.1"/>
    <property type="molecule type" value="Genomic_DNA"/>
</dbReference>
<evidence type="ECO:0000313" key="2">
    <source>
        <dbReference type="Proteomes" id="UP000296284"/>
    </source>
</evidence>
<accession>A0ABX5T6G4</accession>
<organism evidence="1 2">
    <name type="scientific">Citrobacter tructae</name>
    <dbReference type="NCBI Taxonomy" id="2562449"/>
    <lineage>
        <taxon>Bacteria</taxon>
        <taxon>Pseudomonadati</taxon>
        <taxon>Pseudomonadota</taxon>
        <taxon>Gammaproteobacteria</taxon>
        <taxon>Enterobacterales</taxon>
        <taxon>Enterobacteriaceae</taxon>
        <taxon>Citrobacter</taxon>
    </lineage>
</organism>
<sequence length="154" mass="17349">MKKTYTLIMAGAGLATVLGSGAWLWHSRYADKPLNCVGSVEWNIGSNRFAGTVSYRMYQHKGLATITGKLYGHNTTDVSRNIYFSYTQQRDARVLLGMQVVKTFADSADEDDINNTLPGFYRQNGRILSLVLEEYEGSWIFATSNVPSLYCRKR</sequence>